<organism evidence="2 3">
    <name type="scientific">Nyctereutes procyonoides</name>
    <name type="common">Raccoon dog</name>
    <name type="synonym">Canis procyonoides</name>
    <dbReference type="NCBI Taxonomy" id="34880"/>
    <lineage>
        <taxon>Eukaryota</taxon>
        <taxon>Metazoa</taxon>
        <taxon>Chordata</taxon>
        <taxon>Craniata</taxon>
        <taxon>Vertebrata</taxon>
        <taxon>Euteleostomi</taxon>
        <taxon>Mammalia</taxon>
        <taxon>Eutheria</taxon>
        <taxon>Laurasiatheria</taxon>
        <taxon>Carnivora</taxon>
        <taxon>Caniformia</taxon>
        <taxon>Canidae</taxon>
        <taxon>Nyctereutes</taxon>
    </lineage>
</organism>
<reference evidence="2" key="1">
    <citation type="submission" date="2020-12" db="EMBL/GenBank/DDBJ databases">
        <authorList>
            <consortium name="Molecular Ecology Group"/>
        </authorList>
    </citation>
    <scope>NUCLEOTIDE SEQUENCE</scope>
    <source>
        <strain evidence="2">TBG_1078</strain>
    </source>
</reference>
<evidence type="ECO:0000313" key="3">
    <source>
        <dbReference type="Proteomes" id="UP000645828"/>
    </source>
</evidence>
<proteinExistence type="predicted"/>
<sequence length="181" mass="18713">MGHVDPRFKFLKFGYYLDSEEDLAQLTSEGVSCAGVRRTDPGTSSRNQSEPPTPVPRVVLRAGVVGLCVLGVGTRSGGSGAPGMGARQGRTPGSRSAPGGVGGAAQAPTGMLQPRPVAWLPRFPHSVASTGPHGIAATSVQRPPCLIRLTAETQNLRSFASMDSSLNNCMASGKGRNTLNS</sequence>
<gene>
    <name evidence="2" type="ORF">NYPRO_LOCUS3047</name>
</gene>
<feature type="region of interest" description="Disordered" evidence="1">
    <location>
        <begin position="34"/>
        <end position="57"/>
    </location>
</feature>
<feature type="compositionally biased region" description="Polar residues" evidence="1">
    <location>
        <begin position="41"/>
        <end position="50"/>
    </location>
</feature>
<feature type="region of interest" description="Disordered" evidence="1">
    <location>
        <begin position="76"/>
        <end position="104"/>
    </location>
</feature>
<dbReference type="EMBL" id="CAJHUB010000655">
    <property type="protein sequence ID" value="CAD7670252.1"/>
    <property type="molecule type" value="Genomic_DNA"/>
</dbReference>
<evidence type="ECO:0000256" key="1">
    <source>
        <dbReference type="SAM" id="MobiDB-lite"/>
    </source>
</evidence>
<evidence type="ECO:0000313" key="2">
    <source>
        <dbReference type="EMBL" id="CAD7670252.1"/>
    </source>
</evidence>
<accession>A0A811Y233</accession>
<dbReference type="Proteomes" id="UP000645828">
    <property type="component" value="Unassembled WGS sequence"/>
</dbReference>
<name>A0A811Y233_NYCPR</name>
<protein>
    <submittedName>
        <fullName evidence="2">(raccoon dog) hypothetical protein</fullName>
    </submittedName>
</protein>
<dbReference type="AlphaFoldDB" id="A0A811Y233"/>
<comment type="caution">
    <text evidence="2">The sequence shown here is derived from an EMBL/GenBank/DDBJ whole genome shotgun (WGS) entry which is preliminary data.</text>
</comment>
<keyword evidence="3" id="KW-1185">Reference proteome</keyword>